<dbReference type="PANTHER" id="PTHR14136:SF17">
    <property type="entry name" value="BTB_POZ DOMAIN-CONTAINING PROTEIN KCTD9"/>
    <property type="match status" value="1"/>
</dbReference>
<protein>
    <submittedName>
        <fullName evidence="3">Potassium transporter Kef</fullName>
    </submittedName>
</protein>
<dbReference type="PANTHER" id="PTHR14136">
    <property type="entry name" value="BTB_POZ DOMAIN-CONTAINING PROTEIN KCTD9"/>
    <property type="match status" value="1"/>
</dbReference>
<feature type="transmembrane region" description="Helical" evidence="1">
    <location>
        <begin position="306"/>
        <end position="326"/>
    </location>
</feature>
<dbReference type="Gene3D" id="1.10.287.70">
    <property type="match status" value="1"/>
</dbReference>
<dbReference type="Pfam" id="PF00805">
    <property type="entry name" value="Pentapeptide"/>
    <property type="match status" value="1"/>
</dbReference>
<evidence type="ECO:0000256" key="1">
    <source>
        <dbReference type="SAM" id="Phobius"/>
    </source>
</evidence>
<feature type="domain" description="Potassium channel" evidence="2">
    <location>
        <begin position="255"/>
        <end position="330"/>
    </location>
</feature>
<comment type="caution">
    <text evidence="3">The sequence shown here is derived from an EMBL/GenBank/DDBJ whole genome shotgun (WGS) entry which is preliminary data.</text>
</comment>
<accession>A0AAV4HT46</accession>
<dbReference type="InterPro" id="IPR051082">
    <property type="entry name" value="Pentapeptide-BTB/POZ_domain"/>
</dbReference>
<evidence type="ECO:0000313" key="3">
    <source>
        <dbReference type="EMBL" id="GFS00204.1"/>
    </source>
</evidence>
<dbReference type="SUPFAM" id="SSF81324">
    <property type="entry name" value="Voltage-gated potassium channels"/>
    <property type="match status" value="1"/>
</dbReference>
<dbReference type="Gene3D" id="2.160.20.80">
    <property type="entry name" value="E3 ubiquitin-protein ligase SopA"/>
    <property type="match status" value="1"/>
</dbReference>
<keyword evidence="4" id="KW-1185">Reference proteome</keyword>
<name>A0AAV4HT46_9GAST</name>
<dbReference type="Pfam" id="PF07885">
    <property type="entry name" value="Ion_trans_2"/>
    <property type="match status" value="1"/>
</dbReference>
<dbReference type="InterPro" id="IPR013099">
    <property type="entry name" value="K_chnl_dom"/>
</dbReference>
<keyword evidence="1" id="KW-1133">Transmembrane helix</keyword>
<keyword evidence="1" id="KW-0472">Membrane</keyword>
<dbReference type="SUPFAM" id="SSF141571">
    <property type="entry name" value="Pentapeptide repeat-like"/>
    <property type="match status" value="1"/>
</dbReference>
<gene>
    <name evidence="3" type="ORF">ElyMa_006392700</name>
</gene>
<organism evidence="3 4">
    <name type="scientific">Elysia marginata</name>
    <dbReference type="NCBI Taxonomy" id="1093978"/>
    <lineage>
        <taxon>Eukaryota</taxon>
        <taxon>Metazoa</taxon>
        <taxon>Spiralia</taxon>
        <taxon>Lophotrochozoa</taxon>
        <taxon>Mollusca</taxon>
        <taxon>Gastropoda</taxon>
        <taxon>Heterobranchia</taxon>
        <taxon>Euthyneura</taxon>
        <taxon>Panpulmonata</taxon>
        <taxon>Sacoglossa</taxon>
        <taxon>Placobranchoidea</taxon>
        <taxon>Plakobranchidae</taxon>
        <taxon>Elysia</taxon>
    </lineage>
</organism>
<dbReference type="EMBL" id="BMAT01012839">
    <property type="protein sequence ID" value="GFS00204.1"/>
    <property type="molecule type" value="Genomic_DNA"/>
</dbReference>
<feature type="transmembrane region" description="Helical" evidence="1">
    <location>
        <begin position="281"/>
        <end position="300"/>
    </location>
</feature>
<dbReference type="InterPro" id="IPR001646">
    <property type="entry name" value="5peptide_repeat"/>
</dbReference>
<proteinExistence type="predicted"/>
<evidence type="ECO:0000313" key="4">
    <source>
        <dbReference type="Proteomes" id="UP000762676"/>
    </source>
</evidence>
<reference evidence="3 4" key="1">
    <citation type="journal article" date="2021" name="Elife">
        <title>Chloroplast acquisition without the gene transfer in kleptoplastic sea slugs, Plakobranchus ocellatus.</title>
        <authorList>
            <person name="Maeda T."/>
            <person name="Takahashi S."/>
            <person name="Yoshida T."/>
            <person name="Shimamura S."/>
            <person name="Takaki Y."/>
            <person name="Nagai Y."/>
            <person name="Toyoda A."/>
            <person name="Suzuki Y."/>
            <person name="Arimoto A."/>
            <person name="Ishii H."/>
            <person name="Satoh N."/>
            <person name="Nishiyama T."/>
            <person name="Hasebe M."/>
            <person name="Maruyama T."/>
            <person name="Minagawa J."/>
            <person name="Obokata J."/>
            <person name="Shigenobu S."/>
        </authorList>
    </citation>
    <scope>NUCLEOTIDE SEQUENCE [LARGE SCALE GENOMIC DNA]</scope>
</reference>
<evidence type="ECO:0000259" key="2">
    <source>
        <dbReference type="Pfam" id="PF07885"/>
    </source>
</evidence>
<feature type="transmembrane region" description="Helical" evidence="1">
    <location>
        <begin position="236"/>
        <end position="260"/>
    </location>
</feature>
<dbReference type="AlphaFoldDB" id="A0AAV4HT46"/>
<dbReference type="Proteomes" id="UP000762676">
    <property type="component" value="Unassembled WGS sequence"/>
</dbReference>
<keyword evidence="1" id="KW-0812">Transmembrane</keyword>
<sequence>MEAQGCVQCTYVDYQGRRCEDSAEREGGLCFWHDPEADKRGDDICERVEAIAKSGRPLSGFQLKNANLRNVHLVNRGSSEGYDLTDADLNHADLRDAHLYNINLQGACLLKVDARYANLNSANLTSANLLGIRLDDAKIEHIKWGNVILQAAESKKLRKREPGRKEGVRRLNEEAEEVCRNIRRQCELHGLQEEAGEFFQKEMRYRRFQLPPYSWQRFVSKTVDLLCGYGERPMRVIAFSAAMVVVCAFLYAVIGVSAGGEIIQVHPEKGWQANWGQLMECLYFSVVTFTTLGYGDIAPVGIGRTIAAIEAFLGTFILALYVVVFVKKMTR</sequence>